<dbReference type="SMART" id="SM00576">
    <property type="entry name" value="BTP"/>
    <property type="match status" value="1"/>
</dbReference>
<evidence type="ECO:0000259" key="5">
    <source>
        <dbReference type="SMART" id="SM00576"/>
    </source>
</evidence>
<keyword evidence="3" id="KW-0804">Transcription</keyword>
<dbReference type="Proteomes" id="UP000583929">
    <property type="component" value="Unassembled WGS sequence"/>
</dbReference>
<evidence type="ECO:0000256" key="3">
    <source>
        <dbReference type="ARBA" id="ARBA00023163"/>
    </source>
</evidence>
<comment type="subcellular location">
    <subcellularLocation>
        <location evidence="1">Nucleus</location>
    </subcellularLocation>
</comment>
<keyword evidence="2" id="KW-0805">Transcription regulation</keyword>
<gene>
    <name evidence="6" type="ORF">G4B88_013525</name>
</gene>
<comment type="caution">
    <text evidence="6">The sequence shown here is derived from an EMBL/GenBank/DDBJ whole genome shotgun (WGS) entry which is preliminary data.</text>
</comment>
<dbReference type="Pfam" id="PF07524">
    <property type="entry name" value="Bromo_TP"/>
    <property type="match status" value="1"/>
</dbReference>
<dbReference type="PANTHER" id="PTHR46338">
    <property type="entry name" value="TRANSCRIPTION INITIATION FACTOR TFIID SUBUNIT 8"/>
    <property type="match status" value="1"/>
</dbReference>
<dbReference type="InterPro" id="IPR037818">
    <property type="entry name" value="TAF8"/>
</dbReference>
<evidence type="ECO:0000313" key="7">
    <source>
        <dbReference type="Proteomes" id="UP000583929"/>
    </source>
</evidence>
<organism evidence="6 7">
    <name type="scientific">Cannabis sativa</name>
    <name type="common">Hemp</name>
    <name type="synonym">Marijuana</name>
    <dbReference type="NCBI Taxonomy" id="3483"/>
    <lineage>
        <taxon>Eukaryota</taxon>
        <taxon>Viridiplantae</taxon>
        <taxon>Streptophyta</taxon>
        <taxon>Embryophyta</taxon>
        <taxon>Tracheophyta</taxon>
        <taxon>Spermatophyta</taxon>
        <taxon>Magnoliopsida</taxon>
        <taxon>eudicotyledons</taxon>
        <taxon>Gunneridae</taxon>
        <taxon>Pentapetalae</taxon>
        <taxon>rosids</taxon>
        <taxon>fabids</taxon>
        <taxon>Rosales</taxon>
        <taxon>Cannabaceae</taxon>
        <taxon>Cannabis</taxon>
    </lineage>
</organism>
<protein>
    <recommendedName>
        <fullName evidence="5">Bromodomain associated domain-containing protein</fullName>
    </recommendedName>
</protein>
<keyword evidence="7" id="KW-1185">Reference proteome</keyword>
<proteinExistence type="predicted"/>
<dbReference type="Gene3D" id="1.10.20.10">
    <property type="entry name" value="Histone, subunit A"/>
    <property type="match status" value="1"/>
</dbReference>
<dbReference type="GO" id="GO:0046982">
    <property type="term" value="F:protein heterodimerization activity"/>
    <property type="evidence" value="ECO:0007669"/>
    <property type="project" value="InterPro"/>
</dbReference>
<dbReference type="InterPro" id="IPR006565">
    <property type="entry name" value="BTP"/>
</dbReference>
<name>A0A7J6HL79_CANSA</name>
<evidence type="ECO:0000256" key="2">
    <source>
        <dbReference type="ARBA" id="ARBA00023015"/>
    </source>
</evidence>
<keyword evidence="4" id="KW-0539">Nucleus</keyword>
<feature type="domain" description="Bromodomain associated" evidence="5">
    <location>
        <begin position="31"/>
        <end position="107"/>
    </location>
</feature>
<dbReference type="InterPro" id="IPR009072">
    <property type="entry name" value="Histone-fold"/>
</dbReference>
<evidence type="ECO:0000256" key="1">
    <source>
        <dbReference type="ARBA" id="ARBA00004123"/>
    </source>
</evidence>
<reference evidence="6 7" key="1">
    <citation type="journal article" date="2020" name="bioRxiv">
        <title>Sequence and annotation of 42 cannabis genomes reveals extensive copy number variation in cannabinoid synthesis and pathogen resistance genes.</title>
        <authorList>
            <person name="Mckernan K.J."/>
            <person name="Helbert Y."/>
            <person name="Kane L.T."/>
            <person name="Ebling H."/>
            <person name="Zhang L."/>
            <person name="Liu B."/>
            <person name="Eaton Z."/>
            <person name="Mclaughlin S."/>
            <person name="Kingan S."/>
            <person name="Baybayan P."/>
            <person name="Concepcion G."/>
            <person name="Jordan M."/>
            <person name="Riva A."/>
            <person name="Barbazuk W."/>
            <person name="Harkins T."/>
        </authorList>
    </citation>
    <scope>NUCLEOTIDE SEQUENCE [LARGE SCALE GENOMIC DNA]</scope>
    <source>
        <strain evidence="7">cv. Jamaican Lion 4</strain>
        <tissue evidence="6">Leaf</tissue>
    </source>
</reference>
<evidence type="ECO:0000313" key="6">
    <source>
        <dbReference type="EMBL" id="KAF4395751.1"/>
    </source>
</evidence>
<evidence type="ECO:0000256" key="4">
    <source>
        <dbReference type="ARBA" id="ARBA00023242"/>
    </source>
</evidence>
<dbReference type="EMBL" id="JAATIQ010000039">
    <property type="protein sequence ID" value="KAF4395751.1"/>
    <property type="molecule type" value="Genomic_DNA"/>
</dbReference>
<sequence>MTSSDCNDHGRSSKRLLQTCSLSLPGKSTPPDFSFTIAKIAEAHISNAKGFEYTRLSAIDTQTLVTTKYIEVIAKSSASIAAASNRSQSNIFDIANALHDLEFHCGFSGASNLHRTNYCLLTSALLAELSHFVDSNVESPFFESIPCSAHSELAAAASRVFQMRLRFEQSSYERGGNVGELYRWKRNGYGGFDWKWGFGSEEIGFGIKNEKKKKKKKEEEGQRV</sequence>
<dbReference type="AlphaFoldDB" id="A0A7J6HL79"/>
<dbReference type="GO" id="GO:0005669">
    <property type="term" value="C:transcription factor TFIID complex"/>
    <property type="evidence" value="ECO:0007669"/>
    <property type="project" value="InterPro"/>
</dbReference>
<accession>A0A7J6HL79</accession>
<dbReference type="PANTHER" id="PTHR46338:SF13">
    <property type="entry name" value="TRANSCRIPTION INITIATION FACTOR TFIID SUBUNIT 8-LIKE"/>
    <property type="match status" value="1"/>
</dbReference>